<reference evidence="8 9" key="1">
    <citation type="journal article" date="2018" name="Mol. Plant">
        <title>The genome of Artemisia annua provides insight into the evolution of Asteraceae family and artemisinin biosynthesis.</title>
        <authorList>
            <person name="Shen Q."/>
            <person name="Zhang L."/>
            <person name="Liao Z."/>
            <person name="Wang S."/>
            <person name="Yan T."/>
            <person name="Shi P."/>
            <person name="Liu M."/>
            <person name="Fu X."/>
            <person name="Pan Q."/>
            <person name="Wang Y."/>
            <person name="Lv Z."/>
            <person name="Lu X."/>
            <person name="Zhang F."/>
            <person name="Jiang W."/>
            <person name="Ma Y."/>
            <person name="Chen M."/>
            <person name="Hao X."/>
            <person name="Li L."/>
            <person name="Tang Y."/>
            <person name="Lv G."/>
            <person name="Zhou Y."/>
            <person name="Sun X."/>
            <person name="Brodelius P.E."/>
            <person name="Rose J.K.C."/>
            <person name="Tang K."/>
        </authorList>
    </citation>
    <scope>NUCLEOTIDE SEQUENCE [LARGE SCALE GENOMIC DNA]</scope>
    <source>
        <strain evidence="9">cv. Huhao1</strain>
        <tissue evidence="8">Leaf</tissue>
    </source>
</reference>
<dbReference type="AlphaFoldDB" id="A0A2U1PP75"/>
<keyword evidence="6" id="KW-0732">Signal</keyword>
<gene>
    <name evidence="8" type="ORF">CTI12_AA128640</name>
</gene>
<dbReference type="InterPro" id="IPR028871">
    <property type="entry name" value="BlueCu_1_BS"/>
</dbReference>
<organism evidence="8 9">
    <name type="scientific">Artemisia annua</name>
    <name type="common">Sweet wormwood</name>
    <dbReference type="NCBI Taxonomy" id="35608"/>
    <lineage>
        <taxon>Eukaryota</taxon>
        <taxon>Viridiplantae</taxon>
        <taxon>Streptophyta</taxon>
        <taxon>Embryophyta</taxon>
        <taxon>Tracheophyta</taxon>
        <taxon>Spermatophyta</taxon>
        <taxon>Magnoliopsida</taxon>
        <taxon>eudicotyledons</taxon>
        <taxon>Gunneridae</taxon>
        <taxon>Pentapetalae</taxon>
        <taxon>asterids</taxon>
        <taxon>campanulids</taxon>
        <taxon>Asterales</taxon>
        <taxon>Asteraceae</taxon>
        <taxon>Asteroideae</taxon>
        <taxon>Anthemideae</taxon>
        <taxon>Artemisiinae</taxon>
        <taxon>Artemisia</taxon>
    </lineage>
</organism>
<dbReference type="InterPro" id="IPR008972">
    <property type="entry name" value="Cupredoxin"/>
</dbReference>
<dbReference type="PROSITE" id="PS51485">
    <property type="entry name" value="PHYTOCYANIN"/>
    <property type="match status" value="1"/>
</dbReference>
<comment type="caution">
    <text evidence="8">The sequence shown here is derived from an EMBL/GenBank/DDBJ whole genome shotgun (WGS) entry which is preliminary data.</text>
</comment>
<dbReference type="GO" id="GO:0046872">
    <property type="term" value="F:metal ion binding"/>
    <property type="evidence" value="ECO:0007669"/>
    <property type="project" value="UniProtKB-KW"/>
</dbReference>
<feature type="region of interest" description="Disordered" evidence="4">
    <location>
        <begin position="121"/>
        <end position="164"/>
    </location>
</feature>
<dbReference type="Pfam" id="PF02298">
    <property type="entry name" value="Cu_bind_like"/>
    <property type="match status" value="1"/>
</dbReference>
<keyword evidence="5" id="KW-0812">Transmembrane</keyword>
<keyword evidence="9" id="KW-1185">Reference proteome</keyword>
<feature type="domain" description="Phytocyanin" evidence="7">
    <location>
        <begin position="24"/>
        <end position="122"/>
    </location>
</feature>
<keyword evidence="2" id="KW-0186">Copper</keyword>
<dbReference type="SUPFAM" id="SSF49503">
    <property type="entry name" value="Cupredoxins"/>
    <property type="match status" value="1"/>
</dbReference>
<dbReference type="InterPro" id="IPR003245">
    <property type="entry name" value="Phytocyanin_dom"/>
</dbReference>
<evidence type="ECO:0000256" key="6">
    <source>
        <dbReference type="SAM" id="SignalP"/>
    </source>
</evidence>
<protein>
    <submittedName>
        <fullName evidence="8">Cupredoxin</fullName>
    </submittedName>
</protein>
<evidence type="ECO:0000259" key="7">
    <source>
        <dbReference type="PROSITE" id="PS51485"/>
    </source>
</evidence>
<dbReference type="OrthoDB" id="206968at2759"/>
<dbReference type="GO" id="GO:0005886">
    <property type="term" value="C:plasma membrane"/>
    <property type="evidence" value="ECO:0007669"/>
    <property type="project" value="TreeGrafter"/>
</dbReference>
<accession>A0A2U1PP75</accession>
<evidence type="ECO:0000256" key="3">
    <source>
        <dbReference type="ARBA" id="ARBA00023180"/>
    </source>
</evidence>
<evidence type="ECO:0000256" key="1">
    <source>
        <dbReference type="ARBA" id="ARBA00022723"/>
    </source>
</evidence>
<feature type="signal peptide" evidence="6">
    <location>
        <begin position="1"/>
        <end position="23"/>
    </location>
</feature>
<evidence type="ECO:0000256" key="5">
    <source>
        <dbReference type="SAM" id="Phobius"/>
    </source>
</evidence>
<dbReference type="FunFam" id="2.60.40.420:FF:000003">
    <property type="entry name" value="Blue copper"/>
    <property type="match status" value="1"/>
</dbReference>
<evidence type="ECO:0000313" key="9">
    <source>
        <dbReference type="Proteomes" id="UP000245207"/>
    </source>
</evidence>
<feature type="transmembrane region" description="Helical" evidence="5">
    <location>
        <begin position="171"/>
        <end position="187"/>
    </location>
</feature>
<dbReference type="CDD" id="cd04216">
    <property type="entry name" value="Phytocyanin"/>
    <property type="match status" value="1"/>
</dbReference>
<feature type="chain" id="PRO_5015427301" evidence="6">
    <location>
        <begin position="24"/>
        <end position="188"/>
    </location>
</feature>
<keyword evidence="1" id="KW-0479">Metal-binding</keyword>
<dbReference type="PANTHER" id="PTHR33021">
    <property type="entry name" value="BLUE COPPER PROTEIN"/>
    <property type="match status" value="1"/>
</dbReference>
<dbReference type="PANTHER" id="PTHR33021:SF193">
    <property type="entry name" value="OS06G0218600 PROTEIN"/>
    <property type="match status" value="1"/>
</dbReference>
<dbReference type="GO" id="GO:0009055">
    <property type="term" value="F:electron transfer activity"/>
    <property type="evidence" value="ECO:0007669"/>
    <property type="project" value="InterPro"/>
</dbReference>
<proteinExistence type="predicted"/>
<dbReference type="Proteomes" id="UP000245207">
    <property type="component" value="Unassembled WGS sequence"/>
</dbReference>
<dbReference type="InterPro" id="IPR039391">
    <property type="entry name" value="Phytocyanin-like"/>
</dbReference>
<keyword evidence="3" id="KW-0325">Glycoprotein</keyword>
<sequence>MASYNVALVGMMVMLSCVTFSSAKVYTVGDSAGWALGVDYNTWASDKTFKVGDKLVFNYDSSHTVDLVSSTDYTTCAIGNSIASYNTGTTTIALNKTGSQYFICGIPGHCTGGMQLTVKVTSSDDVSPSPAPLAAPSPLSADSPIATGNTLPNPTLSGSSNNVPVDSSSQAISPVVGFVFGLVVLILS</sequence>
<feature type="compositionally biased region" description="Polar residues" evidence="4">
    <location>
        <begin position="146"/>
        <end position="164"/>
    </location>
</feature>
<evidence type="ECO:0000256" key="4">
    <source>
        <dbReference type="SAM" id="MobiDB-lite"/>
    </source>
</evidence>
<dbReference type="STRING" id="35608.A0A2U1PP75"/>
<dbReference type="EMBL" id="PKPP01000901">
    <property type="protein sequence ID" value="PWA87568.1"/>
    <property type="molecule type" value="Genomic_DNA"/>
</dbReference>
<keyword evidence="5" id="KW-1133">Transmembrane helix</keyword>
<dbReference type="PROSITE" id="PS00196">
    <property type="entry name" value="COPPER_BLUE"/>
    <property type="match status" value="1"/>
</dbReference>
<name>A0A2U1PP75_ARTAN</name>
<evidence type="ECO:0000313" key="8">
    <source>
        <dbReference type="EMBL" id="PWA87568.1"/>
    </source>
</evidence>
<keyword evidence="5" id="KW-0472">Membrane</keyword>
<dbReference type="Gene3D" id="2.60.40.420">
    <property type="entry name" value="Cupredoxins - blue copper proteins"/>
    <property type="match status" value="1"/>
</dbReference>
<evidence type="ECO:0000256" key="2">
    <source>
        <dbReference type="ARBA" id="ARBA00023008"/>
    </source>
</evidence>